<dbReference type="GO" id="GO:0004252">
    <property type="term" value="F:serine-type endopeptidase activity"/>
    <property type="evidence" value="ECO:0007669"/>
    <property type="project" value="InterPro"/>
</dbReference>
<dbReference type="GeneID" id="98918409"/>
<organism evidence="8 9">
    <name type="scientific">Eshraghiella crossota DSM 2876</name>
    <dbReference type="NCBI Taxonomy" id="511680"/>
    <lineage>
        <taxon>Bacteria</taxon>
        <taxon>Bacillati</taxon>
        <taxon>Bacillota</taxon>
        <taxon>Clostridia</taxon>
        <taxon>Lachnospirales</taxon>
        <taxon>Lachnospiraceae</taxon>
        <taxon>Eshraghiella</taxon>
    </lineage>
</organism>
<dbReference type="InterPro" id="IPR036286">
    <property type="entry name" value="LexA/Signal_pep-like_sf"/>
</dbReference>
<dbReference type="NCBIfam" id="TIGR02227">
    <property type="entry name" value="sigpep_I_bact"/>
    <property type="match status" value="1"/>
</dbReference>
<dbReference type="Gene3D" id="2.10.109.10">
    <property type="entry name" value="Umud Fragment, subunit A"/>
    <property type="match status" value="1"/>
</dbReference>
<evidence type="ECO:0000256" key="3">
    <source>
        <dbReference type="ARBA" id="ARBA00009370"/>
    </source>
</evidence>
<dbReference type="eggNOG" id="COG0681">
    <property type="taxonomic scope" value="Bacteria"/>
</dbReference>
<name>D4RWK5_9FIRM</name>
<evidence type="ECO:0000256" key="5">
    <source>
        <dbReference type="ARBA" id="ARBA00022801"/>
    </source>
</evidence>
<accession>D4RWK5</accession>
<dbReference type="Proteomes" id="UP000006238">
    <property type="component" value="Unassembled WGS sequence"/>
</dbReference>
<evidence type="ECO:0000313" key="9">
    <source>
        <dbReference type="Proteomes" id="UP000006238"/>
    </source>
</evidence>
<keyword evidence="5 6" id="KW-0378">Hydrolase</keyword>
<evidence type="ECO:0000256" key="6">
    <source>
        <dbReference type="RuleBase" id="RU362042"/>
    </source>
</evidence>
<evidence type="ECO:0000259" key="7">
    <source>
        <dbReference type="Pfam" id="PF10502"/>
    </source>
</evidence>
<keyword evidence="6" id="KW-0645">Protease</keyword>
<dbReference type="CDD" id="cd06530">
    <property type="entry name" value="S26_SPase_I"/>
    <property type="match status" value="1"/>
</dbReference>
<comment type="catalytic activity">
    <reaction evidence="1 6">
        <text>Cleavage of hydrophobic, N-terminal signal or leader sequences from secreted and periplasmic proteins.</text>
        <dbReference type="EC" id="3.4.21.89"/>
    </reaction>
</comment>
<dbReference type="PRINTS" id="PR00727">
    <property type="entry name" value="LEADERPTASE"/>
</dbReference>
<dbReference type="STRING" id="45851.BHV86_05990"/>
<dbReference type="HOGENOM" id="CLU_028723_5_3_9"/>
<dbReference type="InterPro" id="IPR019533">
    <property type="entry name" value="Peptidase_S26"/>
</dbReference>
<comment type="similarity">
    <text evidence="3 6">Belongs to the peptidase S26 family.</text>
</comment>
<feature type="domain" description="Peptidase S26" evidence="7">
    <location>
        <begin position="19"/>
        <end position="171"/>
    </location>
</feature>
<keyword evidence="6" id="KW-1133">Transmembrane helix</keyword>
<dbReference type="EMBL" id="ABWN01000017">
    <property type="protein sequence ID" value="EFF69529.1"/>
    <property type="molecule type" value="Genomic_DNA"/>
</dbReference>
<dbReference type="GO" id="GO:0009003">
    <property type="term" value="F:signal peptidase activity"/>
    <property type="evidence" value="ECO:0007669"/>
    <property type="project" value="UniProtKB-EC"/>
</dbReference>
<feature type="transmembrane region" description="Helical" evidence="6">
    <location>
        <begin position="20"/>
        <end position="39"/>
    </location>
</feature>
<sequence length="200" mass="22716">MVGFKKREIVYRPFEIVFKIITDIVMIICFTYLIVIAFFDKITITGHSMNNTLQNNQTVILNTIAYSLKAPERYDLIAFKTGKKDNTSIYVRRVIGLPGETVQIQAGRIYIDGKELTEDICNEEIYNAGFAAEPVKLGYDEFFVLGDNRNNSDDSRYSNIGTVKRDMIIGKPWLRIKPASDFGKIKYKTEKNGSDSNGGE</sequence>
<dbReference type="InterPro" id="IPR000223">
    <property type="entry name" value="Pept_S26A_signal_pept_1"/>
</dbReference>
<proteinExistence type="inferred from homology"/>
<dbReference type="PANTHER" id="PTHR43390">
    <property type="entry name" value="SIGNAL PEPTIDASE I"/>
    <property type="match status" value="1"/>
</dbReference>
<protein>
    <recommendedName>
        <fullName evidence="4 6">Signal peptidase I</fullName>
        <ecNumber evidence="4 6">3.4.21.89</ecNumber>
    </recommendedName>
</protein>
<dbReference type="InterPro" id="IPR019758">
    <property type="entry name" value="Pept_S26A_signal_pept_1_CS"/>
</dbReference>
<dbReference type="GO" id="GO:0005886">
    <property type="term" value="C:plasma membrane"/>
    <property type="evidence" value="ECO:0007669"/>
    <property type="project" value="UniProtKB-SubCell"/>
</dbReference>
<dbReference type="RefSeq" id="WP_005600568.1">
    <property type="nucleotide sequence ID" value="NZ_GG663519.1"/>
</dbReference>
<keyword evidence="6" id="KW-0472">Membrane</keyword>
<dbReference type="AlphaFoldDB" id="D4RWK5"/>
<gene>
    <name evidence="8" type="primary">lepB</name>
    <name evidence="8" type="ORF">BUTYVIB_00041</name>
</gene>
<dbReference type="Pfam" id="PF10502">
    <property type="entry name" value="Peptidase_S26"/>
    <property type="match status" value="1"/>
</dbReference>
<evidence type="ECO:0000313" key="8">
    <source>
        <dbReference type="EMBL" id="EFF69529.1"/>
    </source>
</evidence>
<reference evidence="8 9" key="1">
    <citation type="submission" date="2010-02" db="EMBL/GenBank/DDBJ databases">
        <authorList>
            <person name="Weinstock G."/>
            <person name="Sodergren E."/>
            <person name="Clifton S."/>
            <person name="Fulton L."/>
            <person name="Fulton B."/>
            <person name="Courtney L."/>
            <person name="Fronick C."/>
            <person name="Harrison M."/>
            <person name="Strong C."/>
            <person name="Farmer C."/>
            <person name="Delahaunty K."/>
            <person name="Markovic C."/>
            <person name="Hall O."/>
            <person name="Minx P."/>
            <person name="Tomlinson C."/>
            <person name="Mitreva M."/>
            <person name="Nelson J."/>
            <person name="Hou S."/>
            <person name="Wollam A."/>
            <person name="Pepin K.H."/>
            <person name="Johnson M."/>
            <person name="Bhonagiri V."/>
            <person name="Zhang X."/>
            <person name="Suruliraj S."/>
            <person name="Warren W."/>
            <person name="Chinwalla A."/>
            <person name="Mardis E.R."/>
            <person name="Wilson R.K."/>
        </authorList>
    </citation>
    <scope>NUCLEOTIDE SEQUENCE [LARGE SCALE GENOMIC DNA]</scope>
    <source>
        <strain evidence="8 9">DSM 2876</strain>
    </source>
</reference>
<evidence type="ECO:0000256" key="2">
    <source>
        <dbReference type="ARBA" id="ARBA00004401"/>
    </source>
</evidence>
<keyword evidence="9" id="KW-1185">Reference proteome</keyword>
<dbReference type="SUPFAM" id="SSF51306">
    <property type="entry name" value="LexA/Signal peptidase"/>
    <property type="match status" value="1"/>
</dbReference>
<comment type="subcellular location">
    <subcellularLocation>
        <location evidence="2">Cell membrane</location>
        <topology evidence="2">Single-pass type II membrane protein</topology>
    </subcellularLocation>
    <subcellularLocation>
        <location evidence="6">Membrane</location>
        <topology evidence="6">Single-pass type II membrane protein</topology>
    </subcellularLocation>
</comment>
<comment type="caution">
    <text evidence="8">The sequence shown here is derived from an EMBL/GenBank/DDBJ whole genome shotgun (WGS) entry which is preliminary data.</text>
</comment>
<evidence type="ECO:0000256" key="1">
    <source>
        <dbReference type="ARBA" id="ARBA00000677"/>
    </source>
</evidence>
<evidence type="ECO:0000256" key="4">
    <source>
        <dbReference type="ARBA" id="ARBA00013208"/>
    </source>
</evidence>
<dbReference type="GO" id="GO:0006465">
    <property type="term" value="P:signal peptide processing"/>
    <property type="evidence" value="ECO:0007669"/>
    <property type="project" value="InterPro"/>
</dbReference>
<dbReference type="EC" id="3.4.21.89" evidence="4 6"/>
<dbReference type="PROSITE" id="PS00761">
    <property type="entry name" value="SPASE_I_3"/>
    <property type="match status" value="1"/>
</dbReference>
<dbReference type="PANTHER" id="PTHR43390:SF1">
    <property type="entry name" value="CHLOROPLAST PROCESSING PEPTIDASE"/>
    <property type="match status" value="1"/>
</dbReference>
<keyword evidence="6" id="KW-0812">Transmembrane</keyword>